<sequence>MLLADSLLAACITTTAGFYPPQTRDAGHFKTEPGGWREVRRYIASKADIKAVKFIITYPLPSSKKAVLAYLGIPLTPGGQPEAPIPITRKAKVDFLDVDAYNDILTLDGGKWGIESLEKLPEGVLPEQIVCDGWSIGYDDRFPQKRCTRQVSISAQLSEHGNLYAHSLISLLTTRTLLSVALGIPSTSFPELSEDAFAMTSRPRIQPPLKSFDFLPDLMEKNEENFKPRDNIKPLHIVQPEGVSFKLDGNELEWQNWKMHISFNHREGECKYAL</sequence>
<comment type="subunit">
    <text evidence="3">Homodimer.</text>
</comment>
<dbReference type="Proteomes" id="UP000219338">
    <property type="component" value="Unassembled WGS sequence"/>
</dbReference>
<evidence type="ECO:0000259" key="10">
    <source>
        <dbReference type="Pfam" id="PF01179"/>
    </source>
</evidence>
<feature type="signal peptide" evidence="9">
    <location>
        <begin position="1"/>
        <end position="17"/>
    </location>
</feature>
<keyword evidence="12" id="KW-1185">Reference proteome</keyword>
<evidence type="ECO:0000256" key="7">
    <source>
        <dbReference type="ARBA" id="ARBA00023008"/>
    </source>
</evidence>
<evidence type="ECO:0000256" key="6">
    <source>
        <dbReference type="ARBA" id="ARBA00023002"/>
    </source>
</evidence>
<evidence type="ECO:0000256" key="3">
    <source>
        <dbReference type="ARBA" id="ARBA00011738"/>
    </source>
</evidence>
<dbReference type="GO" id="GO:0009308">
    <property type="term" value="P:amine metabolic process"/>
    <property type="evidence" value="ECO:0007669"/>
    <property type="project" value="UniProtKB-UniRule"/>
</dbReference>
<dbReference type="GO" id="GO:0048038">
    <property type="term" value="F:quinone binding"/>
    <property type="evidence" value="ECO:0007669"/>
    <property type="project" value="InterPro"/>
</dbReference>
<evidence type="ECO:0000256" key="4">
    <source>
        <dbReference type="ARBA" id="ARBA00022723"/>
    </source>
</evidence>
<evidence type="ECO:0000313" key="12">
    <source>
        <dbReference type="Proteomes" id="UP000219338"/>
    </source>
</evidence>
<dbReference type="GO" id="GO:0005507">
    <property type="term" value="F:copper ion binding"/>
    <property type="evidence" value="ECO:0007669"/>
    <property type="project" value="InterPro"/>
</dbReference>
<organism evidence="11 12">
    <name type="scientific">Armillaria ostoyae</name>
    <name type="common">Armillaria root rot fungus</name>
    <dbReference type="NCBI Taxonomy" id="47428"/>
    <lineage>
        <taxon>Eukaryota</taxon>
        <taxon>Fungi</taxon>
        <taxon>Dikarya</taxon>
        <taxon>Basidiomycota</taxon>
        <taxon>Agaricomycotina</taxon>
        <taxon>Agaricomycetes</taxon>
        <taxon>Agaricomycetidae</taxon>
        <taxon>Agaricales</taxon>
        <taxon>Marasmiineae</taxon>
        <taxon>Physalacriaceae</taxon>
        <taxon>Armillaria</taxon>
    </lineage>
</organism>
<dbReference type="InterPro" id="IPR016182">
    <property type="entry name" value="Cu_amine_oxidase_N-reg"/>
</dbReference>
<dbReference type="OrthoDB" id="5379943at2759"/>
<dbReference type="PANTHER" id="PTHR10638:SF86">
    <property type="entry name" value="COPPER AMINE OXIDASE 1-RELATED"/>
    <property type="match status" value="1"/>
</dbReference>
<keyword evidence="6 8" id="KW-0560">Oxidoreductase</keyword>
<feature type="domain" description="Copper amine oxidase catalytic" evidence="10">
    <location>
        <begin position="235"/>
        <end position="268"/>
    </location>
</feature>
<proteinExistence type="inferred from homology"/>
<dbReference type="EC" id="1.4.3.-" evidence="8"/>
<evidence type="ECO:0000256" key="5">
    <source>
        <dbReference type="ARBA" id="ARBA00022772"/>
    </source>
</evidence>
<reference evidence="12" key="1">
    <citation type="journal article" date="2017" name="Nat. Ecol. Evol.">
        <title>Genome expansion and lineage-specific genetic innovations in the forest pathogenic fungi Armillaria.</title>
        <authorList>
            <person name="Sipos G."/>
            <person name="Prasanna A.N."/>
            <person name="Walter M.C."/>
            <person name="O'Connor E."/>
            <person name="Balint B."/>
            <person name="Krizsan K."/>
            <person name="Kiss B."/>
            <person name="Hess J."/>
            <person name="Varga T."/>
            <person name="Slot J."/>
            <person name="Riley R."/>
            <person name="Boka B."/>
            <person name="Rigling D."/>
            <person name="Barry K."/>
            <person name="Lee J."/>
            <person name="Mihaltcheva S."/>
            <person name="LaButti K."/>
            <person name="Lipzen A."/>
            <person name="Waldron R."/>
            <person name="Moloney N.M."/>
            <person name="Sperisen C."/>
            <person name="Kredics L."/>
            <person name="Vagvoelgyi C."/>
            <person name="Patrignani A."/>
            <person name="Fitzpatrick D."/>
            <person name="Nagy I."/>
            <person name="Doyle S."/>
            <person name="Anderson J.B."/>
            <person name="Grigoriev I.V."/>
            <person name="Gueldener U."/>
            <person name="Muensterkoetter M."/>
            <person name="Nagy L.G."/>
        </authorList>
    </citation>
    <scope>NUCLEOTIDE SEQUENCE [LARGE SCALE GENOMIC DNA]</scope>
    <source>
        <strain evidence="12">C18/9</strain>
    </source>
</reference>
<feature type="chain" id="PRO_5013057855" description="Amine oxidase" evidence="9">
    <location>
        <begin position="18"/>
        <end position="274"/>
    </location>
</feature>
<evidence type="ECO:0000256" key="9">
    <source>
        <dbReference type="SAM" id="SignalP"/>
    </source>
</evidence>
<keyword evidence="9" id="KW-0732">Signal</keyword>
<dbReference type="GO" id="GO:0008131">
    <property type="term" value="F:primary methylamine oxidase activity"/>
    <property type="evidence" value="ECO:0007669"/>
    <property type="project" value="InterPro"/>
</dbReference>
<comment type="PTM">
    <text evidence="8">Topaquinone (TPQ) is generated by copper-dependent autoxidation of a specific tyrosyl residue.</text>
</comment>
<evidence type="ECO:0000256" key="2">
    <source>
        <dbReference type="ARBA" id="ARBA00007983"/>
    </source>
</evidence>
<keyword evidence="4 8" id="KW-0479">Metal-binding</keyword>
<keyword evidence="5 8" id="KW-0801">TPQ</keyword>
<comment type="similarity">
    <text evidence="2 8">Belongs to the copper/topaquinone oxidase family.</text>
</comment>
<dbReference type="AlphaFoldDB" id="A0A284RXS8"/>
<dbReference type="EMBL" id="FUEG01000020">
    <property type="protein sequence ID" value="SJL13568.1"/>
    <property type="molecule type" value="Genomic_DNA"/>
</dbReference>
<dbReference type="Gene3D" id="3.10.450.40">
    <property type="match status" value="1"/>
</dbReference>
<dbReference type="Gene3D" id="2.70.98.20">
    <property type="entry name" value="Copper amine oxidase, catalytic domain"/>
    <property type="match status" value="1"/>
</dbReference>
<dbReference type="InterPro" id="IPR000269">
    <property type="entry name" value="Cu_amine_oxidase"/>
</dbReference>
<gene>
    <name evidence="11" type="ORF">ARMOST_17013</name>
</gene>
<protein>
    <recommendedName>
        <fullName evidence="8">Amine oxidase</fullName>
        <ecNumber evidence="8">1.4.3.-</ecNumber>
    </recommendedName>
</protein>
<dbReference type="STRING" id="47428.A0A284RXS8"/>
<evidence type="ECO:0000256" key="8">
    <source>
        <dbReference type="RuleBase" id="RU000672"/>
    </source>
</evidence>
<comment type="cofactor">
    <cofactor evidence="1">
        <name>Cu cation</name>
        <dbReference type="ChEBI" id="CHEBI:23378"/>
    </cofactor>
</comment>
<dbReference type="SUPFAM" id="SSF49998">
    <property type="entry name" value="Amine oxidase catalytic domain"/>
    <property type="match status" value="1"/>
</dbReference>
<dbReference type="InterPro" id="IPR015798">
    <property type="entry name" value="Cu_amine_oxidase_C"/>
</dbReference>
<comment type="cofactor">
    <cofactor evidence="8">
        <name>Cu cation</name>
        <dbReference type="ChEBI" id="CHEBI:23378"/>
    </cofactor>
    <text evidence="8">Contains 1 topaquinone per subunit.</text>
</comment>
<dbReference type="InterPro" id="IPR036460">
    <property type="entry name" value="Cu_amine_oxidase_C_sf"/>
</dbReference>
<evidence type="ECO:0000313" key="11">
    <source>
        <dbReference type="EMBL" id="SJL13568.1"/>
    </source>
</evidence>
<keyword evidence="7 8" id="KW-0186">Copper</keyword>
<evidence type="ECO:0000256" key="1">
    <source>
        <dbReference type="ARBA" id="ARBA00001935"/>
    </source>
</evidence>
<dbReference type="SUPFAM" id="SSF54416">
    <property type="entry name" value="Amine oxidase N-terminal region"/>
    <property type="match status" value="1"/>
</dbReference>
<accession>A0A284RXS8</accession>
<name>A0A284RXS8_ARMOS</name>
<dbReference type="PANTHER" id="PTHR10638">
    <property type="entry name" value="COPPER AMINE OXIDASE"/>
    <property type="match status" value="1"/>
</dbReference>
<dbReference type="Pfam" id="PF01179">
    <property type="entry name" value="Cu_amine_oxid"/>
    <property type="match status" value="1"/>
</dbReference>